<protein>
    <recommendedName>
        <fullName evidence="4">Nucleic-acid-binding protein from transposon X-element</fullName>
    </recommendedName>
</protein>
<accession>A0A4C1VX07</accession>
<dbReference type="AlphaFoldDB" id="A0A4C1VX07"/>
<dbReference type="OrthoDB" id="8016075at2759"/>
<proteinExistence type="predicted"/>
<evidence type="ECO:0000256" key="1">
    <source>
        <dbReference type="SAM" id="MobiDB-lite"/>
    </source>
</evidence>
<evidence type="ECO:0000313" key="2">
    <source>
        <dbReference type="EMBL" id="GBP42892.1"/>
    </source>
</evidence>
<dbReference type="EMBL" id="BGZK01000426">
    <property type="protein sequence ID" value="GBP42892.1"/>
    <property type="molecule type" value="Genomic_DNA"/>
</dbReference>
<dbReference type="Proteomes" id="UP000299102">
    <property type="component" value="Unassembled WGS sequence"/>
</dbReference>
<gene>
    <name evidence="2" type="ORF">EVAR_87271_1</name>
</gene>
<organism evidence="2 3">
    <name type="scientific">Eumeta variegata</name>
    <name type="common">Bagworm moth</name>
    <name type="synonym">Eumeta japonica</name>
    <dbReference type="NCBI Taxonomy" id="151549"/>
    <lineage>
        <taxon>Eukaryota</taxon>
        <taxon>Metazoa</taxon>
        <taxon>Ecdysozoa</taxon>
        <taxon>Arthropoda</taxon>
        <taxon>Hexapoda</taxon>
        <taxon>Insecta</taxon>
        <taxon>Pterygota</taxon>
        <taxon>Neoptera</taxon>
        <taxon>Endopterygota</taxon>
        <taxon>Lepidoptera</taxon>
        <taxon>Glossata</taxon>
        <taxon>Ditrysia</taxon>
        <taxon>Tineoidea</taxon>
        <taxon>Psychidae</taxon>
        <taxon>Oiketicinae</taxon>
        <taxon>Eumeta</taxon>
    </lineage>
</organism>
<feature type="region of interest" description="Disordered" evidence="1">
    <location>
        <begin position="107"/>
        <end position="138"/>
    </location>
</feature>
<feature type="compositionally biased region" description="Low complexity" evidence="1">
    <location>
        <begin position="115"/>
        <end position="129"/>
    </location>
</feature>
<comment type="caution">
    <text evidence="2">The sequence shown here is derived from an EMBL/GenBank/DDBJ whole genome shotgun (WGS) entry which is preliminary data.</text>
</comment>
<feature type="region of interest" description="Disordered" evidence="1">
    <location>
        <begin position="184"/>
        <end position="212"/>
    </location>
</feature>
<reference evidence="2 3" key="1">
    <citation type="journal article" date="2019" name="Commun. Biol.">
        <title>The bagworm genome reveals a unique fibroin gene that provides high tensile strength.</title>
        <authorList>
            <person name="Kono N."/>
            <person name="Nakamura H."/>
            <person name="Ohtoshi R."/>
            <person name="Tomita M."/>
            <person name="Numata K."/>
            <person name="Arakawa K."/>
        </authorList>
    </citation>
    <scope>NUCLEOTIDE SEQUENCE [LARGE SCALE GENOMIC DNA]</scope>
</reference>
<evidence type="ECO:0008006" key="4">
    <source>
        <dbReference type="Google" id="ProtNLM"/>
    </source>
</evidence>
<evidence type="ECO:0000313" key="3">
    <source>
        <dbReference type="Proteomes" id="UP000299102"/>
    </source>
</evidence>
<name>A0A4C1VX07_EUMVA</name>
<sequence length="325" mass="36338">MSRLRVPTVLHHLSSLKPLRFKDQLPPPWLPRAPHQIFGRDGSPLDLVLAILSKVNEAKLIFRNLYKVCGLSGIRVKTRECPRTRESEGKPLCVNCGQDHTGNYRECPKKPKFISTSTNRTNKSRSSLTPPSLDHDERNYPALVTKNSARTLLGRDERTNGRRPKYCIQYFGLRSYPLLTCGGNNQPPRVAQEPSREATHRGPLAPPPAPAVTGPAASFGEDIKTIMFTHTLRIGVEIGNNAREAPAFSNYRMFCADVLELIRAKNVDLRRASAYPTAEYKSRARPTRVIRGLYRSASCKTQKTLFCSTSIGPLMSWVNAFVPEG</sequence>
<keyword evidence="3" id="KW-1185">Reference proteome</keyword>